<dbReference type="Proteomes" id="UP001149079">
    <property type="component" value="Unassembled WGS sequence"/>
</dbReference>
<comment type="caution">
    <text evidence="1">The sequence shown here is derived from an EMBL/GenBank/DDBJ whole genome shotgun (WGS) entry which is preliminary data.</text>
</comment>
<dbReference type="AlphaFoldDB" id="A0A9W9KY31"/>
<proteinExistence type="predicted"/>
<dbReference type="GeneID" id="81408622"/>
<organism evidence="1 2">
    <name type="scientific">Penicillium bovifimosum</name>
    <dbReference type="NCBI Taxonomy" id="126998"/>
    <lineage>
        <taxon>Eukaryota</taxon>
        <taxon>Fungi</taxon>
        <taxon>Dikarya</taxon>
        <taxon>Ascomycota</taxon>
        <taxon>Pezizomycotina</taxon>
        <taxon>Eurotiomycetes</taxon>
        <taxon>Eurotiomycetidae</taxon>
        <taxon>Eurotiales</taxon>
        <taxon>Aspergillaceae</taxon>
        <taxon>Penicillium</taxon>
    </lineage>
</organism>
<reference evidence="1" key="1">
    <citation type="submission" date="2022-11" db="EMBL/GenBank/DDBJ databases">
        <authorList>
            <person name="Petersen C."/>
        </authorList>
    </citation>
    <scope>NUCLEOTIDE SEQUENCE</scope>
    <source>
        <strain evidence="1">IBT 22155</strain>
    </source>
</reference>
<dbReference type="EMBL" id="JAPQKL010000006">
    <property type="protein sequence ID" value="KAJ5124883.1"/>
    <property type="molecule type" value="Genomic_DNA"/>
</dbReference>
<name>A0A9W9KY31_9EURO</name>
<dbReference type="RefSeq" id="XP_056519282.1">
    <property type="nucleotide sequence ID" value="XM_056669452.1"/>
</dbReference>
<gene>
    <name evidence="1" type="ORF">N7515_008708</name>
</gene>
<evidence type="ECO:0000313" key="2">
    <source>
        <dbReference type="Proteomes" id="UP001149079"/>
    </source>
</evidence>
<evidence type="ECO:0000313" key="1">
    <source>
        <dbReference type="EMBL" id="KAJ5124883.1"/>
    </source>
</evidence>
<sequence>MKGSMMSFNVGSKTIAYARREGEHFWLNCQGTAKYQHMLACNMTLLSDSTAYAVNKANLPKPISIDLAHRLACQAVTHRGLIVGSLRVAGSQFRGGVWCCTPYEGGSGKTDCLKDEVLQC</sequence>
<keyword evidence="2" id="KW-1185">Reference proteome</keyword>
<protein>
    <submittedName>
        <fullName evidence="1">Uncharacterized protein</fullName>
    </submittedName>
</protein>
<reference evidence="1" key="2">
    <citation type="journal article" date="2023" name="IMA Fungus">
        <title>Comparative genomic study of the Penicillium genus elucidates a diverse pangenome and 15 lateral gene transfer events.</title>
        <authorList>
            <person name="Petersen C."/>
            <person name="Sorensen T."/>
            <person name="Nielsen M.R."/>
            <person name="Sondergaard T.E."/>
            <person name="Sorensen J.L."/>
            <person name="Fitzpatrick D.A."/>
            <person name="Frisvad J.C."/>
            <person name="Nielsen K.L."/>
        </authorList>
    </citation>
    <scope>NUCLEOTIDE SEQUENCE</scope>
    <source>
        <strain evidence="1">IBT 22155</strain>
    </source>
</reference>
<accession>A0A9W9KY31</accession>